<dbReference type="PROSITE" id="PS51085">
    <property type="entry name" value="2FE2S_FER_2"/>
    <property type="match status" value="1"/>
</dbReference>
<gene>
    <name evidence="2" type="ORF">SV7mr_17740</name>
</gene>
<dbReference type="CDD" id="cd00207">
    <property type="entry name" value="fer2"/>
    <property type="match status" value="1"/>
</dbReference>
<dbReference type="Gene3D" id="3.10.20.30">
    <property type="match status" value="1"/>
</dbReference>
<dbReference type="Pfam" id="PF00111">
    <property type="entry name" value="Fer2"/>
    <property type="match status" value="1"/>
</dbReference>
<evidence type="ECO:0000313" key="3">
    <source>
        <dbReference type="Proteomes" id="UP000315003"/>
    </source>
</evidence>
<proteinExistence type="predicted"/>
<dbReference type="SUPFAM" id="SSF54292">
    <property type="entry name" value="2Fe-2S ferredoxin-like"/>
    <property type="match status" value="1"/>
</dbReference>
<dbReference type="InterPro" id="IPR001041">
    <property type="entry name" value="2Fe-2S_ferredoxin-type"/>
</dbReference>
<evidence type="ECO:0000313" key="2">
    <source>
        <dbReference type="EMBL" id="QDT59267.1"/>
    </source>
</evidence>
<dbReference type="InterPro" id="IPR036010">
    <property type="entry name" value="2Fe-2S_ferredoxin-like_sf"/>
</dbReference>
<dbReference type="OrthoDB" id="9807864at2"/>
<dbReference type="InterPro" id="IPR012675">
    <property type="entry name" value="Beta-grasp_dom_sf"/>
</dbReference>
<organism evidence="2 3">
    <name type="scientific">Stieleria bergensis</name>
    <dbReference type="NCBI Taxonomy" id="2528025"/>
    <lineage>
        <taxon>Bacteria</taxon>
        <taxon>Pseudomonadati</taxon>
        <taxon>Planctomycetota</taxon>
        <taxon>Planctomycetia</taxon>
        <taxon>Pirellulales</taxon>
        <taxon>Pirellulaceae</taxon>
        <taxon>Stieleria</taxon>
    </lineage>
</organism>
<name>A0A517ST11_9BACT</name>
<feature type="domain" description="2Fe-2S ferredoxin-type" evidence="1">
    <location>
        <begin position="1"/>
        <end position="99"/>
    </location>
</feature>
<sequence>MPTIYFGDQQIVCQENDNLRRVLMQADAPLYNGIAGHIHCRGLGTCGTCAIKVIGEVTEMTRIERWRLSFPPHQAGSGLRLACQCRVKGDLTIEKRSGMWGSGK</sequence>
<accession>A0A517ST11</accession>
<dbReference type="RefSeq" id="WP_145271031.1">
    <property type="nucleotide sequence ID" value="NZ_CP036272.1"/>
</dbReference>
<dbReference type="Proteomes" id="UP000315003">
    <property type="component" value="Chromosome"/>
</dbReference>
<evidence type="ECO:0000259" key="1">
    <source>
        <dbReference type="PROSITE" id="PS51085"/>
    </source>
</evidence>
<dbReference type="EMBL" id="CP036272">
    <property type="protein sequence ID" value="QDT59267.1"/>
    <property type="molecule type" value="Genomic_DNA"/>
</dbReference>
<dbReference type="GO" id="GO:0051536">
    <property type="term" value="F:iron-sulfur cluster binding"/>
    <property type="evidence" value="ECO:0007669"/>
    <property type="project" value="InterPro"/>
</dbReference>
<dbReference type="AlphaFoldDB" id="A0A517ST11"/>
<reference evidence="2 3" key="1">
    <citation type="submission" date="2019-02" db="EMBL/GenBank/DDBJ databases">
        <title>Deep-cultivation of Planctomycetes and their phenomic and genomic characterization uncovers novel biology.</title>
        <authorList>
            <person name="Wiegand S."/>
            <person name="Jogler M."/>
            <person name="Boedeker C."/>
            <person name="Pinto D."/>
            <person name="Vollmers J."/>
            <person name="Rivas-Marin E."/>
            <person name="Kohn T."/>
            <person name="Peeters S.H."/>
            <person name="Heuer A."/>
            <person name="Rast P."/>
            <person name="Oberbeckmann S."/>
            <person name="Bunk B."/>
            <person name="Jeske O."/>
            <person name="Meyerdierks A."/>
            <person name="Storesund J.E."/>
            <person name="Kallscheuer N."/>
            <person name="Luecker S."/>
            <person name="Lage O.M."/>
            <person name="Pohl T."/>
            <person name="Merkel B.J."/>
            <person name="Hornburger P."/>
            <person name="Mueller R.-W."/>
            <person name="Bruemmer F."/>
            <person name="Labrenz M."/>
            <person name="Spormann A.M."/>
            <person name="Op den Camp H."/>
            <person name="Overmann J."/>
            <person name="Amann R."/>
            <person name="Jetten M.S.M."/>
            <person name="Mascher T."/>
            <person name="Medema M.H."/>
            <person name="Devos D.P."/>
            <person name="Kaster A.-K."/>
            <person name="Ovreas L."/>
            <person name="Rohde M."/>
            <person name="Galperin M.Y."/>
            <person name="Jogler C."/>
        </authorList>
    </citation>
    <scope>NUCLEOTIDE SEQUENCE [LARGE SCALE GENOMIC DNA]</scope>
    <source>
        <strain evidence="2 3">SV_7m_r</strain>
    </source>
</reference>
<protein>
    <recommendedName>
        <fullName evidence="1">2Fe-2S ferredoxin-type domain-containing protein</fullName>
    </recommendedName>
</protein>
<keyword evidence="3" id="KW-1185">Reference proteome</keyword>